<evidence type="ECO:0000259" key="4">
    <source>
        <dbReference type="PROSITE" id="PS50110"/>
    </source>
</evidence>
<feature type="domain" description="Response regulatory" evidence="4">
    <location>
        <begin position="6"/>
        <end position="124"/>
    </location>
</feature>
<organism evidence="5">
    <name type="scientific">Roseihalotalea indica</name>
    <dbReference type="NCBI Taxonomy" id="2867963"/>
    <lineage>
        <taxon>Bacteria</taxon>
        <taxon>Pseudomonadati</taxon>
        <taxon>Bacteroidota</taxon>
        <taxon>Cytophagia</taxon>
        <taxon>Cytophagales</taxon>
        <taxon>Catalimonadaceae</taxon>
        <taxon>Roseihalotalea</taxon>
    </lineage>
</organism>
<dbReference type="GO" id="GO:0000160">
    <property type="term" value="P:phosphorelay signal transduction system"/>
    <property type="evidence" value="ECO:0007669"/>
    <property type="project" value="UniProtKB-KW"/>
</dbReference>
<reference evidence="5" key="2">
    <citation type="journal article" date="2024" name="Antonie Van Leeuwenhoek">
        <title>Roseihalotalea indica gen. nov., sp. nov., a halophilic Bacteroidetes from mesopelagic Southwest Indian Ocean with higher carbohydrate metabolic potential.</title>
        <authorList>
            <person name="Chen B."/>
            <person name="Zhang M."/>
            <person name="Lin D."/>
            <person name="Ye J."/>
            <person name="Tang K."/>
        </authorList>
    </citation>
    <scope>NUCLEOTIDE SEQUENCE</scope>
    <source>
        <strain evidence="5">TK19036</strain>
    </source>
</reference>
<keyword evidence="1 3" id="KW-0597">Phosphoprotein</keyword>
<dbReference type="EMBL" id="CP120682">
    <property type="protein sequence ID" value="WKN36768.1"/>
    <property type="molecule type" value="Genomic_DNA"/>
</dbReference>
<dbReference type="SUPFAM" id="SSF52172">
    <property type="entry name" value="CheY-like"/>
    <property type="match status" value="1"/>
</dbReference>
<keyword evidence="2" id="KW-0902">Two-component regulatory system</keyword>
<evidence type="ECO:0000256" key="1">
    <source>
        <dbReference type="ARBA" id="ARBA00022553"/>
    </source>
</evidence>
<proteinExistence type="predicted"/>
<accession>A0AA49GNQ5</accession>
<sequence length="125" mass="14495">MSDRKRVLVAEDSSVIQNLTKKVLQFQNYDIESARDGQQVIDMLKRTDYDIILMDINMPKMNGMECSKEIRSMDNEKKSQVPIIAISGNARNYSEEDFQKAGMNEYIPKPINFDHLVEVVNKYTK</sequence>
<dbReference type="PANTHER" id="PTHR45339">
    <property type="entry name" value="HYBRID SIGNAL TRANSDUCTION HISTIDINE KINASE J"/>
    <property type="match status" value="1"/>
</dbReference>
<dbReference type="Gene3D" id="3.40.50.2300">
    <property type="match status" value="1"/>
</dbReference>
<dbReference type="SMART" id="SM00448">
    <property type="entry name" value="REC"/>
    <property type="match status" value="1"/>
</dbReference>
<feature type="modified residue" description="4-aspartylphosphate" evidence="3">
    <location>
        <position position="55"/>
    </location>
</feature>
<name>A0AA49GNQ5_9BACT</name>
<evidence type="ECO:0000256" key="2">
    <source>
        <dbReference type="ARBA" id="ARBA00023012"/>
    </source>
</evidence>
<dbReference type="AlphaFoldDB" id="A0AA49GNQ5"/>
<protein>
    <submittedName>
        <fullName evidence="5">Response regulator</fullName>
    </submittedName>
</protein>
<evidence type="ECO:0000313" key="5">
    <source>
        <dbReference type="EMBL" id="WKN36768.1"/>
    </source>
</evidence>
<dbReference type="PANTHER" id="PTHR45339:SF1">
    <property type="entry name" value="HYBRID SIGNAL TRANSDUCTION HISTIDINE KINASE J"/>
    <property type="match status" value="1"/>
</dbReference>
<gene>
    <name evidence="5" type="ORF">K4G66_30855</name>
</gene>
<dbReference type="InterPro" id="IPR011006">
    <property type="entry name" value="CheY-like_superfamily"/>
</dbReference>
<dbReference type="InterPro" id="IPR001789">
    <property type="entry name" value="Sig_transdc_resp-reg_receiver"/>
</dbReference>
<reference evidence="5" key="1">
    <citation type="journal article" date="2023" name="Comput. Struct. Biotechnol. J.">
        <title>Discovery of a novel marine Bacteroidetes with a rich repertoire of carbohydrate-active enzymes.</title>
        <authorList>
            <person name="Chen B."/>
            <person name="Liu G."/>
            <person name="Chen Q."/>
            <person name="Wang H."/>
            <person name="Liu L."/>
            <person name="Tang K."/>
        </authorList>
    </citation>
    <scope>NUCLEOTIDE SEQUENCE</scope>
    <source>
        <strain evidence="5">TK19036</strain>
    </source>
</reference>
<dbReference type="PROSITE" id="PS50110">
    <property type="entry name" value="RESPONSE_REGULATORY"/>
    <property type="match status" value="1"/>
</dbReference>
<dbReference type="Pfam" id="PF00072">
    <property type="entry name" value="Response_reg"/>
    <property type="match status" value="1"/>
</dbReference>
<dbReference type="CDD" id="cd17546">
    <property type="entry name" value="REC_hyHK_CKI1_RcsC-like"/>
    <property type="match status" value="1"/>
</dbReference>
<evidence type="ECO:0000256" key="3">
    <source>
        <dbReference type="PROSITE-ProRule" id="PRU00169"/>
    </source>
</evidence>